<feature type="domain" description="Peptidase S9 prolyl oligopeptidase catalytic" evidence="3">
    <location>
        <begin position="442"/>
        <end position="652"/>
    </location>
</feature>
<dbReference type="Pfam" id="PF00326">
    <property type="entry name" value="Peptidase_S9"/>
    <property type="match status" value="1"/>
</dbReference>
<reference evidence="4" key="1">
    <citation type="journal article" date="2014" name="Int. J. Syst. Evol. Microbiol.">
        <title>Complete genome sequence of Corynebacterium casei LMG S-19264T (=DSM 44701T), isolated from a smear-ripened cheese.</title>
        <authorList>
            <consortium name="US DOE Joint Genome Institute (JGI-PGF)"/>
            <person name="Walter F."/>
            <person name="Albersmeier A."/>
            <person name="Kalinowski J."/>
            <person name="Ruckert C."/>
        </authorList>
    </citation>
    <scope>NUCLEOTIDE SEQUENCE</scope>
    <source>
        <strain evidence="4">JCM 15325</strain>
    </source>
</reference>
<evidence type="ECO:0000313" key="4">
    <source>
        <dbReference type="EMBL" id="GGL56734.1"/>
    </source>
</evidence>
<reference evidence="4" key="2">
    <citation type="submission" date="2020-09" db="EMBL/GenBank/DDBJ databases">
        <authorList>
            <person name="Sun Q."/>
            <person name="Ohkuma M."/>
        </authorList>
    </citation>
    <scope>NUCLEOTIDE SEQUENCE</scope>
    <source>
        <strain evidence="4">JCM 15325</strain>
    </source>
</reference>
<name>A0A917S424_9BACL</name>
<proteinExistence type="predicted"/>
<dbReference type="InterPro" id="IPR001375">
    <property type="entry name" value="Peptidase_S9_cat"/>
</dbReference>
<dbReference type="RefSeq" id="WP_188803083.1">
    <property type="nucleotide sequence ID" value="NZ_BMOK01000008.1"/>
</dbReference>
<dbReference type="Gene3D" id="3.40.50.1820">
    <property type="entry name" value="alpha/beta hydrolase"/>
    <property type="match status" value="1"/>
</dbReference>
<dbReference type="Proteomes" id="UP000654670">
    <property type="component" value="Unassembled WGS sequence"/>
</dbReference>
<dbReference type="Gene3D" id="2.120.10.30">
    <property type="entry name" value="TolB, C-terminal domain"/>
    <property type="match status" value="1"/>
</dbReference>
<evidence type="ECO:0000313" key="5">
    <source>
        <dbReference type="Proteomes" id="UP000654670"/>
    </source>
</evidence>
<dbReference type="SUPFAM" id="SSF82171">
    <property type="entry name" value="DPP6 N-terminal domain-like"/>
    <property type="match status" value="1"/>
</dbReference>
<sequence>MTKRLITADDLTQFTFTGSPELSPDGKCAVYVVTKVNKEKNGYYSSLYLADGLSEPRRLTFDYMSDKLVKNHKPSFSKDGRSVYFLSDRSGKSQVWRLSLDGGDSQVLTDFSEDVTDYLLSPDESVLVCQSSIKDEREIENDDVTVVRRLRYLANGKGIISSTEALFLFNLQSHEKRLLTDKTRNVCNPAFSPDGKKFYFCQTKAEPDKTDYLYDIYIFDFETNKTTLFYKAKGNIYDLQVSPDGHWVAFAGNEDGECSPENIGIRLLQKMGDVAENLTEHERRSLGNYVGTDVRFDEGRPVFVWSEDGQSLTYLVQDGPAAGLKRIGLNGNISTLYFKEKEVITSFDSKNGAIVAVISSAFSTGDLYFINSDGTVKQASDHNRRFFDGLDLSEPVPFTYKAADDLDLDGWVMFPPDSAQTEKKIPVVLEIHGGPASAYGYSFEHEFQCLAAEGYAVVFTNPRGSRGYGAEFCAGCYDDWGRKDKDDILRGLDYVLDHFPTCDRSRQFVTGGSYGGFMTNTIVGTTHRFTAAVTQRSICNLYSFFGTSDISYYFLRRYFNGADLWTDEEKVMSFSPIRKAPNVTTPICIIHSEEDYRCPIEQAEQWYVALRRLGVETRFVRIKGENHELSRSGRPKNRLSRLHEIINWFNKHNTGNLSADQPDTKAEV</sequence>
<dbReference type="InterPro" id="IPR011659">
    <property type="entry name" value="WD40"/>
</dbReference>
<keyword evidence="2" id="KW-0645">Protease</keyword>
<dbReference type="Gene3D" id="2.120.10.60">
    <property type="entry name" value="Tricorn protease N-terminal domain"/>
    <property type="match status" value="1"/>
</dbReference>
<comment type="caution">
    <text evidence="4">The sequence shown here is derived from an EMBL/GenBank/DDBJ whole genome shotgun (WGS) entry which is preliminary data.</text>
</comment>
<keyword evidence="2" id="KW-0720">Serine protease</keyword>
<gene>
    <name evidence="4" type="ORF">GCM10007968_20870</name>
</gene>
<keyword evidence="1" id="KW-0378">Hydrolase</keyword>
<dbReference type="InterPro" id="IPR011042">
    <property type="entry name" value="6-blade_b-propeller_TolB-like"/>
</dbReference>
<keyword evidence="5" id="KW-1185">Reference proteome</keyword>
<dbReference type="InterPro" id="IPR029058">
    <property type="entry name" value="AB_hydrolase_fold"/>
</dbReference>
<dbReference type="GO" id="GO:0006508">
    <property type="term" value="P:proteolysis"/>
    <property type="evidence" value="ECO:0007669"/>
    <property type="project" value="InterPro"/>
</dbReference>
<protein>
    <submittedName>
        <fullName evidence="4">Peptidase S9</fullName>
    </submittedName>
</protein>
<organism evidence="4 5">
    <name type="scientific">Sporolactobacillus putidus</name>
    <dbReference type="NCBI Taxonomy" id="492735"/>
    <lineage>
        <taxon>Bacteria</taxon>
        <taxon>Bacillati</taxon>
        <taxon>Bacillota</taxon>
        <taxon>Bacilli</taxon>
        <taxon>Bacillales</taxon>
        <taxon>Sporolactobacillaceae</taxon>
        <taxon>Sporolactobacillus</taxon>
    </lineage>
</organism>
<evidence type="ECO:0000256" key="1">
    <source>
        <dbReference type="ARBA" id="ARBA00022801"/>
    </source>
</evidence>
<dbReference type="PANTHER" id="PTHR42776:SF27">
    <property type="entry name" value="DIPEPTIDYL PEPTIDASE FAMILY MEMBER 6"/>
    <property type="match status" value="1"/>
</dbReference>
<dbReference type="Pfam" id="PF07676">
    <property type="entry name" value="PD40"/>
    <property type="match status" value="2"/>
</dbReference>
<dbReference type="PANTHER" id="PTHR42776">
    <property type="entry name" value="SERINE PEPTIDASE S9 FAMILY MEMBER"/>
    <property type="match status" value="1"/>
</dbReference>
<dbReference type="EMBL" id="BMOK01000008">
    <property type="protein sequence ID" value="GGL56734.1"/>
    <property type="molecule type" value="Genomic_DNA"/>
</dbReference>
<dbReference type="GO" id="GO:0004252">
    <property type="term" value="F:serine-type endopeptidase activity"/>
    <property type="evidence" value="ECO:0007669"/>
    <property type="project" value="TreeGrafter"/>
</dbReference>
<evidence type="ECO:0000259" key="3">
    <source>
        <dbReference type="Pfam" id="PF00326"/>
    </source>
</evidence>
<accession>A0A917S424</accession>
<dbReference type="SUPFAM" id="SSF53474">
    <property type="entry name" value="alpha/beta-Hydrolases"/>
    <property type="match status" value="1"/>
</dbReference>
<dbReference type="AlphaFoldDB" id="A0A917S424"/>
<evidence type="ECO:0000256" key="2">
    <source>
        <dbReference type="ARBA" id="ARBA00022825"/>
    </source>
</evidence>